<sequence length="236" mass="27322">MKRFGVSAFDSPSFDNNNNNKTSSIDKKSIELDEQLQIFQGKLVEFSKKHNAELQKNPNFRSKFLSMCSKIGVDPLNLYDKDTHLFNVDDFYYEICCKIVKFTRILNSGIISFKELLNKIQIESQNTNINLHDIEKAINMLLTLDSGFEIITLKQNKKFLKFLPIELTVDQFKILEICSILGYASISLLKANLSWKSMRCKAILNEMVANGLLWIDDQDSNELLYWDPSWITRSIN</sequence>
<keyword evidence="8" id="KW-0472">Membrane</keyword>
<protein>
    <recommendedName>
        <fullName evidence="11">Vacuolar-sorting protein SNF8</fullName>
    </recommendedName>
</protein>
<evidence type="ECO:0000256" key="1">
    <source>
        <dbReference type="ARBA" id="ARBA00004481"/>
    </source>
</evidence>
<dbReference type="GO" id="GO:0000122">
    <property type="term" value="P:negative regulation of transcription by RNA polymerase II"/>
    <property type="evidence" value="ECO:0007669"/>
    <property type="project" value="EnsemblFungi"/>
</dbReference>
<keyword evidence="10" id="KW-1185">Reference proteome</keyword>
<dbReference type="FunCoup" id="H2AQ37">
    <property type="interactions" value="704"/>
</dbReference>
<proteinExistence type="inferred from homology"/>
<dbReference type="InParanoid" id="H2AQ37"/>
<dbReference type="OrthoDB" id="283883at2759"/>
<dbReference type="GO" id="GO:1904669">
    <property type="term" value="P:ATP export"/>
    <property type="evidence" value="ECO:0007669"/>
    <property type="project" value="EnsemblFungi"/>
</dbReference>
<dbReference type="EMBL" id="HE650822">
    <property type="protein sequence ID" value="CCF56487.1"/>
    <property type="molecule type" value="Genomic_DNA"/>
</dbReference>
<dbReference type="RefSeq" id="XP_003955622.1">
    <property type="nucleotide sequence ID" value="XM_003955573.1"/>
</dbReference>
<dbReference type="GO" id="GO:0043328">
    <property type="term" value="P:protein transport to vacuole involved in ubiquitin-dependent protein catabolic process via the multivesicular body sorting pathway"/>
    <property type="evidence" value="ECO:0007669"/>
    <property type="project" value="TreeGrafter"/>
</dbReference>
<dbReference type="GO" id="GO:0000814">
    <property type="term" value="C:ESCRT II complex"/>
    <property type="evidence" value="ECO:0007669"/>
    <property type="project" value="EnsemblFungi"/>
</dbReference>
<dbReference type="InterPro" id="IPR036388">
    <property type="entry name" value="WH-like_DNA-bd_sf"/>
</dbReference>
<evidence type="ECO:0000256" key="2">
    <source>
        <dbReference type="ARBA" id="ARBA00004496"/>
    </source>
</evidence>
<organism evidence="9 10">
    <name type="scientific">Kazachstania africana (strain ATCC 22294 / BCRC 22015 / CBS 2517 / CECT 1963 / NBRC 1671 / NRRL Y-8276)</name>
    <name type="common">Yeast</name>
    <name type="synonym">Kluyveromyces africanus</name>
    <dbReference type="NCBI Taxonomy" id="1071382"/>
    <lineage>
        <taxon>Eukaryota</taxon>
        <taxon>Fungi</taxon>
        <taxon>Dikarya</taxon>
        <taxon>Ascomycota</taxon>
        <taxon>Saccharomycotina</taxon>
        <taxon>Saccharomycetes</taxon>
        <taxon>Saccharomycetales</taxon>
        <taxon>Saccharomycetaceae</taxon>
        <taxon>Kazachstania</taxon>
    </lineage>
</organism>
<dbReference type="SUPFAM" id="SSF46785">
    <property type="entry name" value="Winged helix' DNA-binding domain"/>
    <property type="match status" value="2"/>
</dbReference>
<keyword evidence="4" id="KW-0813">Transport</keyword>
<evidence type="ECO:0000256" key="7">
    <source>
        <dbReference type="ARBA" id="ARBA00022927"/>
    </source>
</evidence>
<dbReference type="Gene3D" id="6.10.140.180">
    <property type="match status" value="1"/>
</dbReference>
<evidence type="ECO:0000256" key="5">
    <source>
        <dbReference type="ARBA" id="ARBA00022490"/>
    </source>
</evidence>
<gene>
    <name evidence="9" type="primary">KAFR0B01880</name>
    <name evidence="9" type="ORF">KAFR_0B01880</name>
</gene>
<evidence type="ECO:0000313" key="9">
    <source>
        <dbReference type="EMBL" id="CCF56487.1"/>
    </source>
</evidence>
<evidence type="ECO:0000256" key="3">
    <source>
        <dbReference type="ARBA" id="ARBA00009834"/>
    </source>
</evidence>
<dbReference type="PANTHER" id="PTHR12806:SF0">
    <property type="entry name" value="VACUOLAR-SORTING PROTEIN SNF8"/>
    <property type="match status" value="1"/>
</dbReference>
<dbReference type="HOGENOM" id="CLU_070147_0_1_1"/>
<keyword evidence="6" id="KW-0967">Endosome</keyword>
<dbReference type="InterPro" id="IPR040608">
    <property type="entry name" value="Snf8/Vps36"/>
</dbReference>
<name>H2AQ37_KAZAF</name>
<dbReference type="GeneID" id="13882790"/>
<dbReference type="InterPro" id="IPR036390">
    <property type="entry name" value="WH_DNA-bd_sf"/>
</dbReference>
<keyword evidence="5" id="KW-0963">Cytoplasm</keyword>
<accession>H2AQ37</accession>
<dbReference type="AlphaFoldDB" id="H2AQ37"/>
<dbReference type="STRING" id="1071382.H2AQ37"/>
<comment type="subcellular location">
    <subcellularLocation>
        <location evidence="2">Cytoplasm</location>
    </subcellularLocation>
    <subcellularLocation>
        <location evidence="1">Endosome membrane</location>
        <topology evidence="1">Peripheral membrane protein</topology>
    </subcellularLocation>
</comment>
<dbReference type="InterPro" id="IPR016689">
    <property type="entry name" value="ESCRT-2_cplx_Snf8"/>
</dbReference>
<evidence type="ECO:0008006" key="11">
    <source>
        <dbReference type="Google" id="ProtNLM"/>
    </source>
</evidence>
<dbReference type="KEGG" id="kaf:KAFR_0B01880"/>
<dbReference type="eggNOG" id="KOG3341">
    <property type="taxonomic scope" value="Eukaryota"/>
</dbReference>
<dbReference type="FunFam" id="1.10.10.10:FF:000397">
    <property type="entry name" value="Vacuolar-sorting protein SNF8"/>
    <property type="match status" value="1"/>
</dbReference>
<dbReference type="Proteomes" id="UP000005220">
    <property type="component" value="Chromosome 2"/>
</dbReference>
<comment type="similarity">
    <text evidence="3">Belongs to the SNF8 family.</text>
</comment>
<evidence type="ECO:0000256" key="4">
    <source>
        <dbReference type="ARBA" id="ARBA00022448"/>
    </source>
</evidence>
<evidence type="ECO:0000256" key="6">
    <source>
        <dbReference type="ARBA" id="ARBA00022753"/>
    </source>
</evidence>
<keyword evidence="7" id="KW-0653">Protein transport</keyword>
<reference evidence="9 10" key="1">
    <citation type="journal article" date="2011" name="Proc. Natl. Acad. Sci. U.S.A.">
        <title>Evolutionary erosion of yeast sex chromosomes by mating-type switching accidents.</title>
        <authorList>
            <person name="Gordon J.L."/>
            <person name="Armisen D."/>
            <person name="Proux-Wera E."/>
            <person name="Oheigeartaigh S.S."/>
            <person name="Byrne K.P."/>
            <person name="Wolfe K.H."/>
        </authorList>
    </citation>
    <scope>NUCLEOTIDE SEQUENCE [LARGE SCALE GENOMIC DNA]</scope>
    <source>
        <strain evidence="10">ATCC 22294 / BCRC 22015 / CBS 2517 / CECT 1963 / NBRC 1671 / NRRL Y-8276</strain>
    </source>
</reference>
<dbReference type="Gene3D" id="1.10.10.10">
    <property type="entry name" value="Winged helix-like DNA-binding domain superfamily/Winged helix DNA-binding domain"/>
    <property type="match status" value="2"/>
</dbReference>
<evidence type="ECO:0000256" key="8">
    <source>
        <dbReference type="ARBA" id="ARBA00023136"/>
    </source>
</evidence>
<dbReference type="GO" id="GO:0006623">
    <property type="term" value="P:protein targeting to vacuole"/>
    <property type="evidence" value="ECO:0007669"/>
    <property type="project" value="EnsemblFungi"/>
</dbReference>
<evidence type="ECO:0000313" key="10">
    <source>
        <dbReference type="Proteomes" id="UP000005220"/>
    </source>
</evidence>
<dbReference type="PANTHER" id="PTHR12806">
    <property type="entry name" value="EAP30 SUBUNIT OF ELL COMPLEX"/>
    <property type="match status" value="1"/>
</dbReference>
<dbReference type="Pfam" id="PF04157">
    <property type="entry name" value="EAP30"/>
    <property type="match status" value="1"/>
</dbReference>